<dbReference type="WBParaSite" id="jg25151">
    <property type="protein sequence ID" value="jg25151"/>
    <property type="gene ID" value="jg25151"/>
</dbReference>
<evidence type="ECO:0000313" key="2">
    <source>
        <dbReference type="Proteomes" id="UP000887574"/>
    </source>
</evidence>
<proteinExistence type="predicted"/>
<feature type="domain" description="F-box" evidence="1">
    <location>
        <begin position="1"/>
        <end position="48"/>
    </location>
</feature>
<protein>
    <submittedName>
        <fullName evidence="3">F-box domain-containing protein</fullName>
    </submittedName>
</protein>
<dbReference type="SUPFAM" id="SSF81383">
    <property type="entry name" value="F-box domain"/>
    <property type="match status" value="1"/>
</dbReference>
<organism evidence="2 3">
    <name type="scientific">Ditylenchus dipsaci</name>
    <dbReference type="NCBI Taxonomy" id="166011"/>
    <lineage>
        <taxon>Eukaryota</taxon>
        <taxon>Metazoa</taxon>
        <taxon>Ecdysozoa</taxon>
        <taxon>Nematoda</taxon>
        <taxon>Chromadorea</taxon>
        <taxon>Rhabditida</taxon>
        <taxon>Tylenchina</taxon>
        <taxon>Tylenchomorpha</taxon>
        <taxon>Sphaerularioidea</taxon>
        <taxon>Anguinidae</taxon>
        <taxon>Anguininae</taxon>
        <taxon>Ditylenchus</taxon>
    </lineage>
</organism>
<dbReference type="Proteomes" id="UP000887574">
    <property type="component" value="Unplaced"/>
</dbReference>
<evidence type="ECO:0000313" key="3">
    <source>
        <dbReference type="WBParaSite" id="jg25151"/>
    </source>
</evidence>
<keyword evidence="2" id="KW-1185">Reference proteome</keyword>
<dbReference type="PROSITE" id="PS50181">
    <property type="entry name" value="FBOX"/>
    <property type="match status" value="1"/>
</dbReference>
<name>A0A915E2G1_9BILA</name>
<evidence type="ECO:0000259" key="1">
    <source>
        <dbReference type="PROSITE" id="PS50181"/>
    </source>
</evidence>
<dbReference type="AlphaFoldDB" id="A0A915E2G1"/>
<dbReference type="InterPro" id="IPR036047">
    <property type="entry name" value="F-box-like_dom_sf"/>
</dbReference>
<dbReference type="Pfam" id="PF00646">
    <property type="entry name" value="F-box"/>
    <property type="match status" value="1"/>
</dbReference>
<accession>A0A915E2G1</accession>
<dbReference type="InterPro" id="IPR001810">
    <property type="entry name" value="F-box_dom"/>
</dbReference>
<reference evidence="3" key="1">
    <citation type="submission" date="2022-11" db="UniProtKB">
        <authorList>
            <consortium name="WormBaseParasite"/>
        </authorList>
    </citation>
    <scope>IDENTIFICATION</scope>
</reference>
<sequence>MPLLALPNEVLMEVLHFCTYNDLNALALSSRQLQGCAQQLSNRRIPQMHRLKVSDQGFILQYSSDSPRSRLFTTFEDFADCARKVRPKIHIMELVNVRNDEEDDGFLRRLLSIEVYRWRANVTNSCINLRFFCNGVMHENTQWTHSEVCPHKEDWKTLLHKCHTLKIECFEDPDFLECIGSGLAEAGLKKITETLIVSEDFDDELNEWITK</sequence>